<dbReference type="AlphaFoldDB" id="A0A2H0KMC6"/>
<organism evidence="1 2">
    <name type="scientific">Candidatus Roizmanbacteria bacterium CG11_big_fil_rev_8_21_14_0_20_35_14</name>
    <dbReference type="NCBI Taxonomy" id="1974855"/>
    <lineage>
        <taxon>Bacteria</taxon>
        <taxon>Candidatus Roizmaniibacteriota</taxon>
    </lineage>
</organism>
<comment type="caution">
    <text evidence="1">The sequence shown here is derived from an EMBL/GenBank/DDBJ whole genome shotgun (WGS) entry which is preliminary data.</text>
</comment>
<dbReference type="EMBL" id="PCVL01000042">
    <property type="protein sequence ID" value="PIQ72418.1"/>
    <property type="molecule type" value="Genomic_DNA"/>
</dbReference>
<evidence type="ECO:0000313" key="2">
    <source>
        <dbReference type="Proteomes" id="UP000229570"/>
    </source>
</evidence>
<reference evidence="1 2" key="1">
    <citation type="submission" date="2017-09" db="EMBL/GenBank/DDBJ databases">
        <title>Depth-based differentiation of microbial function through sediment-hosted aquifers and enrichment of novel symbionts in the deep terrestrial subsurface.</title>
        <authorList>
            <person name="Probst A.J."/>
            <person name="Ladd B."/>
            <person name="Jarett J.K."/>
            <person name="Geller-Mcgrath D.E."/>
            <person name="Sieber C.M."/>
            <person name="Emerson J.B."/>
            <person name="Anantharaman K."/>
            <person name="Thomas B.C."/>
            <person name="Malmstrom R."/>
            <person name="Stieglmeier M."/>
            <person name="Klingl A."/>
            <person name="Woyke T."/>
            <person name="Ryan C.M."/>
            <person name="Banfield J.F."/>
        </authorList>
    </citation>
    <scope>NUCLEOTIDE SEQUENCE [LARGE SCALE GENOMIC DNA]</scope>
    <source>
        <strain evidence="1">CG11_big_fil_rev_8_21_14_0_20_35_14</strain>
    </source>
</reference>
<dbReference type="Proteomes" id="UP000229570">
    <property type="component" value="Unassembled WGS sequence"/>
</dbReference>
<accession>A0A2H0KMC6</accession>
<gene>
    <name evidence="1" type="ORF">COV86_03095</name>
</gene>
<name>A0A2H0KMC6_9BACT</name>
<sequence length="164" mass="18293">MHKERVLNFGADRKFLVSEKGEIRSADPFFLATLPQLEFLILKSKGFRFREIGPILLLSKGRVINIATTLYETNENSYGQLLCNAMELSLLNTVAVRGIISLLGDDKIKKENTIIVESMEKAIKEKNGTEGLYTSFSPELRNTALEQPIPISIPINQLVTSPVA</sequence>
<proteinExistence type="predicted"/>
<evidence type="ECO:0000313" key="1">
    <source>
        <dbReference type="EMBL" id="PIQ72418.1"/>
    </source>
</evidence>
<protein>
    <submittedName>
        <fullName evidence="1">Uncharacterized protein</fullName>
    </submittedName>
</protein>